<dbReference type="EMBL" id="CDMY01000350">
    <property type="protein sequence ID" value="CEM04357.1"/>
    <property type="molecule type" value="Genomic_DNA"/>
</dbReference>
<evidence type="ECO:0000313" key="2">
    <source>
        <dbReference type="EMBL" id="CEM04357.1"/>
    </source>
</evidence>
<dbReference type="OrthoDB" id="1668230at2759"/>
<protein>
    <recommendedName>
        <fullName evidence="4">Protein kinase domain-containing protein</fullName>
    </recommendedName>
</protein>
<dbReference type="InterPro" id="IPR011009">
    <property type="entry name" value="Kinase-like_dom_sf"/>
</dbReference>
<evidence type="ECO:0000313" key="3">
    <source>
        <dbReference type="Proteomes" id="UP000041254"/>
    </source>
</evidence>
<gene>
    <name evidence="2" type="ORF">Vbra_203</name>
</gene>
<keyword evidence="3" id="KW-1185">Reference proteome</keyword>
<organism evidence="2 3">
    <name type="scientific">Vitrella brassicaformis (strain CCMP3155)</name>
    <dbReference type="NCBI Taxonomy" id="1169540"/>
    <lineage>
        <taxon>Eukaryota</taxon>
        <taxon>Sar</taxon>
        <taxon>Alveolata</taxon>
        <taxon>Colpodellida</taxon>
        <taxon>Vitrellaceae</taxon>
        <taxon>Vitrella</taxon>
    </lineage>
</organism>
<dbReference type="InParanoid" id="A0A0G4EYW4"/>
<dbReference type="SUPFAM" id="SSF56112">
    <property type="entry name" value="Protein kinase-like (PK-like)"/>
    <property type="match status" value="2"/>
</dbReference>
<dbReference type="VEuPathDB" id="CryptoDB:Vbra_203"/>
<evidence type="ECO:0000256" key="1">
    <source>
        <dbReference type="SAM" id="MobiDB-lite"/>
    </source>
</evidence>
<feature type="region of interest" description="Disordered" evidence="1">
    <location>
        <begin position="246"/>
        <end position="279"/>
    </location>
</feature>
<dbReference type="Gene3D" id="1.10.510.10">
    <property type="entry name" value="Transferase(Phosphotransferase) domain 1"/>
    <property type="match status" value="2"/>
</dbReference>
<reference evidence="2 3" key="1">
    <citation type="submission" date="2014-11" db="EMBL/GenBank/DDBJ databases">
        <authorList>
            <person name="Zhu J."/>
            <person name="Qi W."/>
            <person name="Song R."/>
        </authorList>
    </citation>
    <scope>NUCLEOTIDE SEQUENCE [LARGE SCALE GENOMIC DNA]</scope>
</reference>
<proteinExistence type="predicted"/>
<accession>A0A0G4EYW4</accession>
<sequence>MIHAPHDDDGMCEEVVQAVRSANLLVDTSVSMREGLQGCAEVLFNQTTHSHIAYKVFKTYETDEPRDAEGFVRNGWDISAAAGVSHENVVSAPHILKVRTPYATVKAIVMHYCNGGTLADREFVLVPLLRQALAALKHLHEKGIAHTDVLGSRECPGGNLGIVMDAATRQARLVLLDLDRAERHDPTAKDFAAEAQGDCEDLGTVFDHLLGETRSLVCAEIVRRLENGLYSAKKALDDLERRWTPRHGHKAAQPRPAKSQQKPSHLKPLTVAPSSTHTHGARQWVGHLVGRATAAIPSHEELKRREDRTWRGTWRGGRVAGARLKVDTGRGGVAAVAAVVAAAGGAAPAPPPQTRAGGDHWTCKMSSLETLHQMRCIHRDQSLKNLIVGPRDPQALGVYVVDYTRSFRAGIQDHGARFVGRQSTMKGTLLYAGEWSVKSIETSYRDDLMTCFWALVHVMDQITSREPGTPPTVSAAWGATGRRCGRPHDDSSTPDELTSPSSIRMAFEDGMLDLYDTLTGLPFGALTASTYDKIFGHIDATIRLFESLPRQCSFGDVAQNGICSRPGPQQV</sequence>
<name>A0A0G4EYW4_VITBC</name>
<dbReference type="Proteomes" id="UP000041254">
    <property type="component" value="Unassembled WGS sequence"/>
</dbReference>
<feature type="region of interest" description="Disordered" evidence="1">
    <location>
        <begin position="464"/>
        <end position="500"/>
    </location>
</feature>
<evidence type="ECO:0008006" key="4">
    <source>
        <dbReference type="Google" id="ProtNLM"/>
    </source>
</evidence>
<dbReference type="AlphaFoldDB" id="A0A0G4EYW4"/>